<accession>A0AAN8ESY5</accession>
<sequence length="483" mass="55349">MQKYRIGKLINPWTNRTPPIRGGVFTNPEESTSDSELSDASTLVAYSTSNDDAVYDSGAKLRHAIIQEVEDVSDCLASSKPLPPAVPQRDAATQALIEKTIRGEVDDNIRDYPSLDTQTQRAIENRYRALHDRVKNEGYYECRYQEYAKELSRYLSIFALFMTALVHGWYWTSAALLGLFWHQIMFTAHDAGHRGITQNFVKDTLIGVFIADFCCGLSIGWWKSSHNVHHLITNSAEHDPDIQNVPLFATCPSFFKSIHSSYYNFTYVWDKAADIAVRYQKYTYYPVMGVARFNLYLLSIHHLILGPKPSRSVLWIRRAEIASIACYWFLFGYCLVWRTLPDWPTRIAFVLISHIVTMPLHVQITLSHWGMPTADLGEGESFPQRQLRTTMDVDCPAWLDFIHGGLQFQAVHHLFPRVPRHNLRRLQCLVREFCEDTGIKYTILPFVPGNEKVIGRLAEVSAQMELMLQCQKYMAETGESGLH</sequence>
<dbReference type="GO" id="GO:0016020">
    <property type="term" value="C:membrane"/>
    <property type="evidence" value="ECO:0007669"/>
    <property type="project" value="UniProtKB-SubCell"/>
</dbReference>
<keyword evidence="5 12" id="KW-0812">Transmembrane</keyword>
<comment type="pathway">
    <text evidence="2">Lipid metabolism.</text>
</comment>
<proteinExistence type="inferred from homology"/>
<evidence type="ECO:0000256" key="4">
    <source>
        <dbReference type="ARBA" id="ARBA00022617"/>
    </source>
</evidence>
<dbReference type="InterPro" id="IPR012171">
    <property type="entry name" value="Fatty_acid_desaturase"/>
</dbReference>
<evidence type="ECO:0000256" key="1">
    <source>
        <dbReference type="ARBA" id="ARBA00004141"/>
    </source>
</evidence>
<evidence type="ECO:0000256" key="8">
    <source>
        <dbReference type="ARBA" id="ARBA00023002"/>
    </source>
</evidence>
<dbReference type="GO" id="GO:0046872">
    <property type="term" value="F:metal ion binding"/>
    <property type="evidence" value="ECO:0007669"/>
    <property type="project" value="UniProtKB-KW"/>
</dbReference>
<evidence type="ECO:0000256" key="5">
    <source>
        <dbReference type="ARBA" id="ARBA00022692"/>
    </source>
</evidence>
<keyword evidence="15" id="KW-1185">Reference proteome</keyword>
<evidence type="ECO:0000259" key="13">
    <source>
        <dbReference type="Pfam" id="PF00487"/>
    </source>
</evidence>
<keyword evidence="9" id="KW-0408">Iron</keyword>
<gene>
    <name evidence="14" type="ORF">OHC33_007579</name>
</gene>
<evidence type="ECO:0000256" key="12">
    <source>
        <dbReference type="SAM" id="Phobius"/>
    </source>
</evidence>
<protein>
    <recommendedName>
        <fullName evidence="13">Fatty acid desaturase domain-containing protein</fullName>
    </recommendedName>
</protein>
<dbReference type="AlphaFoldDB" id="A0AAN8ESY5"/>
<evidence type="ECO:0000256" key="10">
    <source>
        <dbReference type="ARBA" id="ARBA00023098"/>
    </source>
</evidence>
<comment type="subcellular location">
    <subcellularLocation>
        <location evidence="1">Membrane</location>
        <topology evidence="1">Multi-pass membrane protein</topology>
    </subcellularLocation>
</comment>
<dbReference type="InterPro" id="IPR005804">
    <property type="entry name" value="FA_desaturase_dom"/>
</dbReference>
<feature type="domain" description="Fatty acid desaturase" evidence="13">
    <location>
        <begin position="171"/>
        <end position="442"/>
    </location>
</feature>
<evidence type="ECO:0000256" key="7">
    <source>
        <dbReference type="ARBA" id="ARBA00022989"/>
    </source>
</evidence>
<keyword evidence="8" id="KW-0560">Oxidoreductase</keyword>
<evidence type="ECO:0000256" key="11">
    <source>
        <dbReference type="ARBA" id="ARBA00023136"/>
    </source>
</evidence>
<evidence type="ECO:0000313" key="14">
    <source>
        <dbReference type="EMBL" id="KAK5951523.1"/>
    </source>
</evidence>
<keyword evidence="4" id="KW-0349">Heme</keyword>
<keyword evidence="10" id="KW-0443">Lipid metabolism</keyword>
<dbReference type="GO" id="GO:0006629">
    <property type="term" value="P:lipid metabolic process"/>
    <property type="evidence" value="ECO:0007669"/>
    <property type="project" value="UniProtKB-KW"/>
</dbReference>
<feature type="transmembrane region" description="Helical" evidence="12">
    <location>
        <begin position="157"/>
        <end position="184"/>
    </location>
</feature>
<keyword evidence="6" id="KW-0479">Metal-binding</keyword>
<dbReference type="GO" id="GO:0016717">
    <property type="term" value="F:oxidoreductase activity, acting on paired donors, with oxidation of a pair of donors resulting in the reduction of molecular oxygen to two molecules of water"/>
    <property type="evidence" value="ECO:0007669"/>
    <property type="project" value="TreeGrafter"/>
</dbReference>
<evidence type="ECO:0000256" key="2">
    <source>
        <dbReference type="ARBA" id="ARBA00005189"/>
    </source>
</evidence>
<evidence type="ECO:0000313" key="15">
    <source>
        <dbReference type="Proteomes" id="UP001316803"/>
    </source>
</evidence>
<dbReference type="Proteomes" id="UP001316803">
    <property type="component" value="Unassembled WGS sequence"/>
</dbReference>
<evidence type="ECO:0000256" key="9">
    <source>
        <dbReference type="ARBA" id="ARBA00023004"/>
    </source>
</evidence>
<comment type="caution">
    <text evidence="14">The sequence shown here is derived from an EMBL/GenBank/DDBJ whole genome shotgun (WGS) entry which is preliminary data.</text>
</comment>
<dbReference type="PANTHER" id="PTHR19353:SF30">
    <property type="entry name" value="DELTA 8-(E)-SPHINGOLIPID DESATURASE"/>
    <property type="match status" value="1"/>
</dbReference>
<comment type="similarity">
    <text evidence="3">Belongs to the fatty acid desaturase type 1 family.</text>
</comment>
<dbReference type="EMBL" id="JAKLMC020000020">
    <property type="protein sequence ID" value="KAK5951523.1"/>
    <property type="molecule type" value="Genomic_DNA"/>
</dbReference>
<feature type="transmembrane region" description="Helical" evidence="12">
    <location>
        <begin position="321"/>
        <end position="340"/>
    </location>
</feature>
<dbReference type="CDD" id="cd03506">
    <property type="entry name" value="Delta6-FADS-like"/>
    <property type="match status" value="1"/>
</dbReference>
<evidence type="ECO:0000256" key="6">
    <source>
        <dbReference type="ARBA" id="ARBA00022723"/>
    </source>
</evidence>
<feature type="transmembrane region" description="Helical" evidence="12">
    <location>
        <begin position="204"/>
        <end position="222"/>
    </location>
</feature>
<dbReference type="PANTHER" id="PTHR19353">
    <property type="entry name" value="FATTY ACID DESATURASE 2"/>
    <property type="match status" value="1"/>
</dbReference>
<name>A0AAN8ESY5_9EURO</name>
<dbReference type="Pfam" id="PF00487">
    <property type="entry name" value="FA_desaturase"/>
    <property type="match status" value="1"/>
</dbReference>
<evidence type="ECO:0000256" key="3">
    <source>
        <dbReference type="ARBA" id="ARBA00009295"/>
    </source>
</evidence>
<keyword evidence="11 12" id="KW-0472">Membrane</keyword>
<dbReference type="PIRSF" id="PIRSF015921">
    <property type="entry name" value="FA_sphinglp_des"/>
    <property type="match status" value="1"/>
</dbReference>
<organism evidence="14 15">
    <name type="scientific">Knufia fluminis</name>
    <dbReference type="NCBI Taxonomy" id="191047"/>
    <lineage>
        <taxon>Eukaryota</taxon>
        <taxon>Fungi</taxon>
        <taxon>Dikarya</taxon>
        <taxon>Ascomycota</taxon>
        <taxon>Pezizomycotina</taxon>
        <taxon>Eurotiomycetes</taxon>
        <taxon>Chaetothyriomycetidae</taxon>
        <taxon>Chaetothyriales</taxon>
        <taxon>Trichomeriaceae</taxon>
        <taxon>Knufia</taxon>
    </lineage>
</organism>
<reference evidence="14 15" key="1">
    <citation type="submission" date="2022-12" db="EMBL/GenBank/DDBJ databases">
        <title>Genomic features and morphological characterization of a novel Knufia sp. strain isolated from spacecraft assembly facility.</title>
        <authorList>
            <person name="Teixeira M."/>
            <person name="Chander A.M."/>
            <person name="Stajich J.E."/>
            <person name="Venkateswaran K."/>
        </authorList>
    </citation>
    <scope>NUCLEOTIDE SEQUENCE [LARGE SCALE GENOMIC DNA]</scope>
    <source>
        <strain evidence="14 15">FJI-L2-BK-P2</strain>
    </source>
</reference>
<keyword evidence="7 12" id="KW-1133">Transmembrane helix</keyword>